<evidence type="ECO:0000313" key="3">
    <source>
        <dbReference type="EMBL" id="APU13273.1"/>
    </source>
</evidence>
<feature type="domain" description="ABC-three component systems C-terminal" evidence="2">
    <location>
        <begin position="281"/>
        <end position="406"/>
    </location>
</feature>
<dbReference type="Gene3D" id="3.40.50.300">
    <property type="entry name" value="P-loop containing nucleotide triphosphate hydrolases"/>
    <property type="match status" value="1"/>
</dbReference>
<feature type="domain" description="DUF2326" evidence="1">
    <location>
        <begin position="445"/>
        <end position="581"/>
    </location>
</feature>
<dbReference type="Proteomes" id="UP000185511">
    <property type="component" value="Chromosome"/>
</dbReference>
<dbReference type="InterPro" id="IPR018760">
    <property type="entry name" value="DUF2326"/>
</dbReference>
<dbReference type="AlphaFoldDB" id="A0AAC9L8S0"/>
<keyword evidence="4" id="KW-1185">Reference proteome</keyword>
<evidence type="ECO:0000313" key="4">
    <source>
        <dbReference type="Proteomes" id="UP000185511"/>
    </source>
</evidence>
<organism evidence="3 4">
    <name type="scientific">Actinoalloteichus fjordicus</name>
    <dbReference type="NCBI Taxonomy" id="1612552"/>
    <lineage>
        <taxon>Bacteria</taxon>
        <taxon>Bacillati</taxon>
        <taxon>Actinomycetota</taxon>
        <taxon>Actinomycetes</taxon>
        <taxon>Pseudonocardiales</taxon>
        <taxon>Pseudonocardiaceae</taxon>
        <taxon>Actinoalloteichus</taxon>
    </lineage>
</organism>
<dbReference type="Pfam" id="PF20275">
    <property type="entry name" value="CTD10"/>
    <property type="match status" value="1"/>
</dbReference>
<dbReference type="RefSeq" id="WP_075739414.1">
    <property type="nucleotide sequence ID" value="NZ_CP016076.1"/>
</dbReference>
<evidence type="ECO:0000259" key="1">
    <source>
        <dbReference type="Pfam" id="PF10088"/>
    </source>
</evidence>
<proteinExistence type="predicted"/>
<accession>A0AAC9L8S0</accession>
<dbReference type="InterPro" id="IPR027417">
    <property type="entry name" value="P-loop_NTPase"/>
</dbReference>
<evidence type="ECO:0008006" key="5">
    <source>
        <dbReference type="Google" id="ProtNLM"/>
    </source>
</evidence>
<dbReference type="EMBL" id="CP016076">
    <property type="protein sequence ID" value="APU13273.1"/>
    <property type="molecule type" value="Genomic_DNA"/>
</dbReference>
<gene>
    <name evidence="3" type="ORF">UA74_05995</name>
</gene>
<reference evidence="4" key="1">
    <citation type="submission" date="2016-06" db="EMBL/GenBank/DDBJ databases">
        <title>Complete genome sequence of Actinoalloteichus fjordicus DSM 46855 (=ADI127-17), type strain of the new species Actinoalloteichus fjordicus.</title>
        <authorList>
            <person name="Ruckert C."/>
            <person name="Nouioui I."/>
            <person name="Willmese J."/>
            <person name="van Wezel G."/>
            <person name="Klenk H.-P."/>
            <person name="Kalinowski J."/>
            <person name="Zotchev S.B."/>
        </authorList>
    </citation>
    <scope>NUCLEOTIDE SEQUENCE [LARGE SCALE GENOMIC DNA]</scope>
    <source>
        <strain evidence="4">ADI127-7</strain>
    </source>
</reference>
<dbReference type="InterPro" id="IPR046919">
    <property type="entry name" value="ABC-3C_CTD10"/>
</dbReference>
<protein>
    <recommendedName>
        <fullName evidence="5">DUF2326 domain-containing protein</fullName>
    </recommendedName>
</protein>
<name>A0AAC9L8S0_9PSEU</name>
<dbReference type="KEGG" id="acad:UA74_05995"/>
<dbReference type="Pfam" id="PF10088">
    <property type="entry name" value="DUF2326"/>
    <property type="match status" value="1"/>
</dbReference>
<sequence length="581" mass="65317">MLRHLSADYPEFKSLRFQPGLNLLVADTTPQSTETDSRNGAGKSSMVELLHFLLGSRTDRNHVALHKRLSGVIFELGIDWPHLNSPLVVRRTGSQPDHVLLEPDISSARAGQLFDLTTGRIKIAEWNQLIEAELFHLPAEHPGVSGRTLLSFLIRRVSTHGFNDPIKAVSRQSDTEASTNLSYLLGLDWRLASRYHELKDRETTRTQLKKAVDDPVWGRIVGKPAELRGQITVTESRIRDLEQQIRDFRVVPQYEELKKSADALTRRIQQIGIDDAIDQQNLDQLEAALTEDVDVEIDYLETVYSEVGIVFDGQIRERFSDVRSFHEAVVRNRRTYLSQELGTIRARLASRRAERAALGEEQRHILRRLNEGGALEALNLLQQASAKEEADLGSLRHRLAAAETLEASKREITAQRDALTQEIADDLAERSEQTTQATLLFYEYAQRLYSDVRGAYLVIEPGRSSLKINPRIDDDASRAILNMKIFCFDLAVAVVAHRAGRGPDFLVHDSHLFDGVDDRQIAAALGLAAEVARHEGMQYVASINSDDLAKAENRGFAPAAYVVDPRLRDSYEDGGLFGFRF</sequence>
<evidence type="ECO:0000259" key="2">
    <source>
        <dbReference type="Pfam" id="PF20275"/>
    </source>
</evidence>